<organism evidence="1 2">
    <name type="scientific">Litoribrevibacter euphylliae</name>
    <dbReference type="NCBI Taxonomy" id="1834034"/>
    <lineage>
        <taxon>Bacteria</taxon>
        <taxon>Pseudomonadati</taxon>
        <taxon>Pseudomonadota</taxon>
        <taxon>Gammaproteobacteria</taxon>
        <taxon>Oceanospirillales</taxon>
        <taxon>Oceanospirillaceae</taxon>
        <taxon>Litoribrevibacter</taxon>
    </lineage>
</organism>
<protein>
    <recommendedName>
        <fullName evidence="3">Transcription factor zinc-finger domain-containing protein</fullName>
    </recommendedName>
</protein>
<accession>A0ABV7HEH7</accession>
<keyword evidence="2" id="KW-1185">Reference proteome</keyword>
<evidence type="ECO:0000313" key="2">
    <source>
        <dbReference type="Proteomes" id="UP001595476"/>
    </source>
</evidence>
<reference evidence="2" key="1">
    <citation type="journal article" date="2019" name="Int. J. Syst. Evol. Microbiol.">
        <title>The Global Catalogue of Microorganisms (GCM) 10K type strain sequencing project: providing services to taxonomists for standard genome sequencing and annotation.</title>
        <authorList>
            <consortium name="The Broad Institute Genomics Platform"/>
            <consortium name="The Broad Institute Genome Sequencing Center for Infectious Disease"/>
            <person name="Wu L."/>
            <person name="Ma J."/>
        </authorList>
    </citation>
    <scope>NUCLEOTIDE SEQUENCE [LARGE SCALE GENOMIC DNA]</scope>
    <source>
        <strain evidence="2">KCTC 52438</strain>
    </source>
</reference>
<dbReference type="RefSeq" id="WP_386718867.1">
    <property type="nucleotide sequence ID" value="NZ_JBHRSZ010000004.1"/>
</dbReference>
<dbReference type="Proteomes" id="UP001595476">
    <property type="component" value="Unassembled WGS sequence"/>
</dbReference>
<dbReference type="EMBL" id="JBHRSZ010000004">
    <property type="protein sequence ID" value="MFC3150968.1"/>
    <property type="molecule type" value="Genomic_DNA"/>
</dbReference>
<sequence length="181" mass="21113">MKCPACHGSDLEPKQLETGLIAGSCQQCDGALLSLINYRFWAQNSELSNEVNEESVSVDVPEATEEKAMVCPKCARLMTKFKIGLMTANQLDLCSHCDEAWLDQGEWRLLKQLELHGQLPKIFTESWQRNIRKERMYNLVKQRYVDMMGDEDFDRVEQFKQWLDQHQSREDIKQFLVTSYD</sequence>
<gene>
    <name evidence="1" type="ORF">ACFOEK_08010</name>
</gene>
<proteinExistence type="predicted"/>
<comment type="caution">
    <text evidence="1">The sequence shown here is derived from an EMBL/GenBank/DDBJ whole genome shotgun (WGS) entry which is preliminary data.</text>
</comment>
<evidence type="ECO:0000313" key="1">
    <source>
        <dbReference type="EMBL" id="MFC3150968.1"/>
    </source>
</evidence>
<evidence type="ECO:0008006" key="3">
    <source>
        <dbReference type="Google" id="ProtNLM"/>
    </source>
</evidence>
<name>A0ABV7HEH7_9GAMM</name>